<dbReference type="EMBL" id="JBHRXN010000036">
    <property type="protein sequence ID" value="MFC3533701.1"/>
    <property type="molecule type" value="Genomic_DNA"/>
</dbReference>
<dbReference type="InterPro" id="IPR012337">
    <property type="entry name" value="RNaseH-like_sf"/>
</dbReference>
<evidence type="ECO:0000313" key="3">
    <source>
        <dbReference type="EMBL" id="MFC3533701.1"/>
    </source>
</evidence>
<protein>
    <submittedName>
        <fullName evidence="3">Transposase</fullName>
    </submittedName>
</protein>
<evidence type="ECO:0000256" key="1">
    <source>
        <dbReference type="SAM" id="MobiDB-lite"/>
    </source>
</evidence>
<dbReference type="Proteomes" id="UP001595741">
    <property type="component" value="Unassembled WGS sequence"/>
</dbReference>
<dbReference type="InterPro" id="IPR002559">
    <property type="entry name" value="Transposase_11"/>
</dbReference>
<feature type="region of interest" description="Disordered" evidence="1">
    <location>
        <begin position="190"/>
        <end position="211"/>
    </location>
</feature>
<reference evidence="4" key="1">
    <citation type="journal article" date="2019" name="Int. J. Syst. Evol. Microbiol.">
        <title>The Global Catalogue of Microorganisms (GCM) 10K type strain sequencing project: providing services to taxonomists for standard genome sequencing and annotation.</title>
        <authorList>
            <consortium name="The Broad Institute Genomics Platform"/>
            <consortium name="The Broad Institute Genome Sequencing Center for Infectious Disease"/>
            <person name="Wu L."/>
            <person name="Ma J."/>
        </authorList>
    </citation>
    <scope>NUCLEOTIDE SEQUENCE [LARGE SCALE GENOMIC DNA]</scope>
    <source>
        <strain evidence="4">KCTC 42742</strain>
    </source>
</reference>
<evidence type="ECO:0000259" key="2">
    <source>
        <dbReference type="Pfam" id="PF01609"/>
    </source>
</evidence>
<sequence>MRVDQTDKGGFECVRKFLRSEDVEAIVTLNAPDQRDIADYDCPATPQEVRLVRSVSPDGSASHVLMTNLLDSQAFPVAEFSELYHQRWRIEEAFKRLKHRLNLEHVSGLSQLAVMQDFAAKVLCDNLQALACLAAVADEPLRAGRRINHGYAHTALKRVLPPILLLAANAISLLKEAFLLIASSTYLHRDGVSKPRKPRDKPHKHLSNKPC</sequence>
<dbReference type="Pfam" id="PF01609">
    <property type="entry name" value="DDE_Tnp_1"/>
    <property type="match status" value="1"/>
</dbReference>
<evidence type="ECO:0000313" key="4">
    <source>
        <dbReference type="Proteomes" id="UP001595741"/>
    </source>
</evidence>
<name>A0ABV7RMJ2_9NEIS</name>
<comment type="caution">
    <text evidence="3">The sequence shown here is derived from an EMBL/GenBank/DDBJ whole genome shotgun (WGS) entry which is preliminary data.</text>
</comment>
<organism evidence="3 4">
    <name type="scientific">Vogesella facilis</name>
    <dbReference type="NCBI Taxonomy" id="1655232"/>
    <lineage>
        <taxon>Bacteria</taxon>
        <taxon>Pseudomonadati</taxon>
        <taxon>Pseudomonadota</taxon>
        <taxon>Betaproteobacteria</taxon>
        <taxon>Neisseriales</taxon>
        <taxon>Chromobacteriaceae</taxon>
        <taxon>Vogesella</taxon>
    </lineage>
</organism>
<dbReference type="RefSeq" id="WP_386093721.1">
    <property type="nucleotide sequence ID" value="NZ_JBHRXN010000036.1"/>
</dbReference>
<feature type="domain" description="Transposase IS4-like" evidence="2">
    <location>
        <begin position="60"/>
        <end position="125"/>
    </location>
</feature>
<dbReference type="Gene3D" id="3.90.350.10">
    <property type="entry name" value="Transposase Inhibitor Protein From Tn5, Chain A, domain 1"/>
    <property type="match status" value="1"/>
</dbReference>
<feature type="compositionally biased region" description="Basic residues" evidence="1">
    <location>
        <begin position="194"/>
        <end position="211"/>
    </location>
</feature>
<accession>A0ABV7RMJ2</accession>
<gene>
    <name evidence="3" type="ORF">ACFOLG_16140</name>
</gene>
<dbReference type="PANTHER" id="PTHR33258">
    <property type="entry name" value="TRANSPOSASE INSL FOR INSERTION SEQUENCE ELEMENT IS186A-RELATED"/>
    <property type="match status" value="1"/>
</dbReference>
<proteinExistence type="predicted"/>
<dbReference type="SUPFAM" id="SSF53098">
    <property type="entry name" value="Ribonuclease H-like"/>
    <property type="match status" value="1"/>
</dbReference>
<keyword evidence="4" id="KW-1185">Reference proteome</keyword>
<dbReference type="PANTHER" id="PTHR33258:SF1">
    <property type="entry name" value="TRANSPOSASE INSL FOR INSERTION SEQUENCE ELEMENT IS186A-RELATED"/>
    <property type="match status" value="1"/>
</dbReference>